<feature type="coiled-coil region" evidence="1">
    <location>
        <begin position="67"/>
        <end position="154"/>
    </location>
</feature>
<protein>
    <submittedName>
        <fullName evidence="2">Tropomyosin-1</fullName>
    </submittedName>
</protein>
<comment type="caution">
    <text evidence="2">The sequence shown here is derived from an EMBL/GenBank/DDBJ whole genome shotgun (WGS) entry which is preliminary data.</text>
</comment>
<reference evidence="2" key="2">
    <citation type="submission" date="2023-04" db="EMBL/GenBank/DDBJ databases">
        <authorList>
            <person name="Bu L."/>
            <person name="Lu L."/>
            <person name="Laidemitt M.R."/>
            <person name="Zhang S.M."/>
            <person name="Mutuku M."/>
            <person name="Mkoji G."/>
            <person name="Steinauer M."/>
            <person name="Loker E.S."/>
        </authorList>
    </citation>
    <scope>NUCLEOTIDE SEQUENCE</scope>
    <source>
        <strain evidence="2">KasaAsao</strain>
        <tissue evidence="2">Whole Snail</tissue>
    </source>
</reference>
<evidence type="ECO:0000313" key="2">
    <source>
        <dbReference type="EMBL" id="KAK0043783.1"/>
    </source>
</evidence>
<accession>A0AAD8AWP2</accession>
<dbReference type="InterPro" id="IPR037252">
    <property type="entry name" value="Mib_Herc2_sf"/>
</dbReference>
<dbReference type="EMBL" id="JASAOG010000211">
    <property type="protein sequence ID" value="KAK0043783.1"/>
    <property type="molecule type" value="Genomic_DNA"/>
</dbReference>
<dbReference type="Gene3D" id="2.30.30.40">
    <property type="entry name" value="SH3 Domains"/>
    <property type="match status" value="1"/>
</dbReference>
<keyword evidence="3" id="KW-1185">Reference proteome</keyword>
<organism evidence="2 3">
    <name type="scientific">Biomphalaria pfeifferi</name>
    <name type="common">Bloodfluke planorb</name>
    <name type="synonym">Freshwater snail</name>
    <dbReference type="NCBI Taxonomy" id="112525"/>
    <lineage>
        <taxon>Eukaryota</taxon>
        <taxon>Metazoa</taxon>
        <taxon>Spiralia</taxon>
        <taxon>Lophotrochozoa</taxon>
        <taxon>Mollusca</taxon>
        <taxon>Gastropoda</taxon>
        <taxon>Heterobranchia</taxon>
        <taxon>Euthyneura</taxon>
        <taxon>Panpulmonata</taxon>
        <taxon>Hygrophila</taxon>
        <taxon>Lymnaeoidea</taxon>
        <taxon>Planorbidae</taxon>
        <taxon>Biomphalaria</taxon>
    </lineage>
</organism>
<dbReference type="SUPFAM" id="SSF159034">
    <property type="entry name" value="Mib/herc2 domain-like"/>
    <property type="match status" value="1"/>
</dbReference>
<proteinExistence type="predicted"/>
<dbReference type="AlphaFoldDB" id="A0AAD8AWP2"/>
<keyword evidence="1" id="KW-0175">Coiled coil</keyword>
<evidence type="ECO:0000256" key="1">
    <source>
        <dbReference type="SAM" id="Coils"/>
    </source>
</evidence>
<feature type="non-terminal residue" evidence="2">
    <location>
        <position position="1"/>
    </location>
</feature>
<gene>
    <name evidence="2" type="ORF">Bpfe_026750</name>
</gene>
<name>A0AAD8AWP2_BIOPF</name>
<evidence type="ECO:0000313" key="3">
    <source>
        <dbReference type="Proteomes" id="UP001233172"/>
    </source>
</evidence>
<reference evidence="2" key="1">
    <citation type="journal article" date="2023" name="PLoS Negl. Trop. Dis.">
        <title>A genome sequence for Biomphalaria pfeifferi, the major vector snail for the human-infecting parasite Schistosoma mansoni.</title>
        <authorList>
            <person name="Bu L."/>
            <person name="Lu L."/>
            <person name="Laidemitt M.R."/>
            <person name="Zhang S.M."/>
            <person name="Mutuku M."/>
            <person name="Mkoji G."/>
            <person name="Steinauer M."/>
            <person name="Loker E.S."/>
        </authorList>
    </citation>
    <scope>NUCLEOTIDE SEQUENCE</scope>
    <source>
        <strain evidence="2">KasaAsao</strain>
    </source>
</reference>
<dbReference type="GO" id="GO:0046872">
    <property type="term" value="F:metal ion binding"/>
    <property type="evidence" value="ECO:0007669"/>
    <property type="project" value="InterPro"/>
</dbReference>
<dbReference type="GO" id="GO:0004842">
    <property type="term" value="F:ubiquitin-protein transferase activity"/>
    <property type="evidence" value="ECO:0007669"/>
    <property type="project" value="InterPro"/>
</dbReference>
<sequence>DVPTSVLKQQIQACSTKIETLSNTLVRVIGDLNTLKKPVGLESTNTSLSLEDNEKFVELKKKLCNSLEELETISKQIERVNKDLSDQKIENKEKLIFLENRLSNLENKIANSDTDIKAKFISLEKEWNKFQINTNTLEQRINKSENNINDIDHRLCQFQEKTSSILEEKEKELTVMSGEISSTIQDLVSLKEEGSSKSIKDMALTIKALEVWVKEDLQHKVADLEEPVKQLQLLNLDKAMEEHKSLLSDVISSQSLLGTKIQELEKKMKPRLVTIQQLCAMIKMGSRVKRGPNWNNQIHGNADGGYPSLGTVILEIPAYKKFRVKWDNGYENNYTVDPQMNFSEIQLASLPEID</sequence>
<dbReference type="Proteomes" id="UP001233172">
    <property type="component" value="Unassembled WGS sequence"/>
</dbReference>